<reference evidence="1" key="1">
    <citation type="submission" date="2021-10" db="EMBL/GenBank/DDBJ databases">
        <title>Gramella sp. ASW11-100T, isolated from marine sediment.</title>
        <authorList>
            <person name="Xia C."/>
        </authorList>
    </citation>
    <scope>NUCLEOTIDE SEQUENCE</scope>
    <source>
        <strain evidence="1">ASW11-100</strain>
    </source>
</reference>
<dbReference type="AlphaFoldDB" id="A0A9X1RV30"/>
<organism evidence="1 2">
    <name type="scientific">Christiangramia sediminis</name>
    <dbReference type="NCBI Taxonomy" id="2881336"/>
    <lineage>
        <taxon>Bacteria</taxon>
        <taxon>Pseudomonadati</taxon>
        <taxon>Bacteroidota</taxon>
        <taxon>Flavobacteriia</taxon>
        <taxon>Flavobacteriales</taxon>
        <taxon>Flavobacteriaceae</taxon>
        <taxon>Christiangramia</taxon>
    </lineage>
</organism>
<name>A0A9X1RV30_9FLAO</name>
<dbReference type="PANTHER" id="PTHR36456">
    <property type="entry name" value="UPF0232 PROTEIN SCO3875"/>
    <property type="match status" value="1"/>
</dbReference>
<dbReference type="RefSeq" id="WP_229337088.1">
    <property type="nucleotide sequence ID" value="NZ_JAJBZG010000001.1"/>
</dbReference>
<dbReference type="PANTHER" id="PTHR36456:SF1">
    <property type="entry name" value="UPF0232 PROTEIN SCO3875"/>
    <property type="match status" value="1"/>
</dbReference>
<gene>
    <name evidence="1" type="ORF">LGQ90_00680</name>
</gene>
<dbReference type="Pfam" id="PF05258">
    <property type="entry name" value="DciA"/>
    <property type="match status" value="1"/>
</dbReference>
<protein>
    <submittedName>
        <fullName evidence="1">DUF721 domain-containing protein</fullName>
    </submittedName>
</protein>
<sequence length="100" mass="11717">MKKRRKNEEMKLGDLLKSFVDENKLDTKGLNQVKVRDVWNSQMGPAIEKYTTNLMLKKDTLYVQLSSSVLREELSYGKEKIIRNLNEEMGQKIISKLVLR</sequence>
<evidence type="ECO:0000313" key="2">
    <source>
        <dbReference type="Proteomes" id="UP001139414"/>
    </source>
</evidence>
<dbReference type="InterPro" id="IPR007922">
    <property type="entry name" value="DciA-like"/>
</dbReference>
<accession>A0A9X1RV30</accession>
<comment type="caution">
    <text evidence="1">The sequence shown here is derived from an EMBL/GenBank/DDBJ whole genome shotgun (WGS) entry which is preliminary data.</text>
</comment>
<dbReference type="Proteomes" id="UP001139414">
    <property type="component" value="Unassembled WGS sequence"/>
</dbReference>
<keyword evidence="2" id="KW-1185">Reference proteome</keyword>
<evidence type="ECO:0000313" key="1">
    <source>
        <dbReference type="EMBL" id="MCB7479764.1"/>
    </source>
</evidence>
<proteinExistence type="predicted"/>
<dbReference type="EMBL" id="JAJBZG010000001">
    <property type="protein sequence ID" value="MCB7479764.1"/>
    <property type="molecule type" value="Genomic_DNA"/>
</dbReference>